<gene>
    <name evidence="17" type="ORF">LSG31_19670</name>
</gene>
<sequence>MAVIEKFERKYLIAFETTGIAVVGILFAVTKNPVFIVLCGILLTLLNNMFSATYHTYQTEIFPTRARATGVGFTFSFSRLSSIFTSFLVVAILNHFGASGVFLRLKYHFMAPAYWINDPNGLIFYKGYYHLFYQHFPYGSTWGSMHWGHARSKDLVSWEHLPVALAPSEEYDLDECGGCFSGSAVEHDGVLYLIYTGTIIRGDKVIQSQCLAMSDDGIVFKKYERNPVIPAPPAEGSNDFRDPKVWRHNGKWYMVVGSCKDGKGKALLYSSEDLRNWSYINVLAESDGSLGSMWECPDLFSLGDKHVLMFSPMGMGEKKTIYLIGDMNYDIGRFTWDRMGEVDCGFEYYAPQSFVDPQGRRIIIGWSNAWDWMPWFQSFGPTSENNWCGAMSIPRQISLGSNGYLLFSSIEELKSLRTNHFRLTDLNVHPCQSVIPVHVRGTSIEILVEIQWASEMLDSFGFQLRCSPDGEQKTTLEYTIARQELIFDRTHSDGFSSGVCKMKINQMDQSLKLHIFVDTCCVEVFVNDGEQVMSNNIYPSIEADGIEFFCNGSDIRIVSLDAWNLRSIW</sequence>
<dbReference type="PROSITE" id="PS50850">
    <property type="entry name" value="MFS"/>
    <property type="match status" value="1"/>
</dbReference>
<evidence type="ECO:0000256" key="14">
    <source>
        <dbReference type="RuleBase" id="RU365015"/>
    </source>
</evidence>
<keyword evidence="7 15" id="KW-0812">Transmembrane</keyword>
<dbReference type="InterPro" id="IPR013189">
    <property type="entry name" value="Glyco_hydro_32_C"/>
</dbReference>
<dbReference type="InterPro" id="IPR036259">
    <property type="entry name" value="MFS_trans_sf"/>
</dbReference>
<evidence type="ECO:0000256" key="9">
    <source>
        <dbReference type="ARBA" id="ARBA00022989"/>
    </source>
</evidence>
<dbReference type="InterPro" id="IPR001362">
    <property type="entry name" value="Glyco_hydro_32"/>
</dbReference>
<evidence type="ECO:0000256" key="7">
    <source>
        <dbReference type="ARBA" id="ARBA00022692"/>
    </source>
</evidence>
<dbReference type="Pfam" id="PF08244">
    <property type="entry name" value="Glyco_hydro_32C"/>
    <property type="match status" value="1"/>
</dbReference>
<dbReference type="Gene3D" id="2.60.120.560">
    <property type="entry name" value="Exo-inulinase, domain 1"/>
    <property type="match status" value="1"/>
</dbReference>
<dbReference type="PANTHER" id="PTHR43101:SF1">
    <property type="entry name" value="BETA-FRUCTOSIDASE"/>
    <property type="match status" value="1"/>
</dbReference>
<dbReference type="Gene3D" id="2.115.10.20">
    <property type="entry name" value="Glycosyl hydrolase domain, family 43"/>
    <property type="match status" value="1"/>
</dbReference>
<keyword evidence="18" id="KW-1185">Reference proteome</keyword>
<dbReference type="InterPro" id="IPR013148">
    <property type="entry name" value="Glyco_hydro_32_N"/>
</dbReference>
<evidence type="ECO:0000256" key="4">
    <source>
        <dbReference type="ARBA" id="ARBA00012758"/>
    </source>
</evidence>
<keyword evidence="6" id="KW-0813">Transport</keyword>
<keyword evidence="8 13" id="KW-0378">Hydrolase</keyword>
<feature type="transmembrane region" description="Helical" evidence="15">
    <location>
        <begin position="83"/>
        <end position="103"/>
    </location>
</feature>
<dbReference type="SUPFAM" id="SSF103473">
    <property type="entry name" value="MFS general substrate transporter"/>
    <property type="match status" value="1"/>
</dbReference>
<dbReference type="Proteomes" id="UP000830167">
    <property type="component" value="Chromosome"/>
</dbReference>
<evidence type="ECO:0000256" key="1">
    <source>
        <dbReference type="ARBA" id="ARBA00004651"/>
    </source>
</evidence>
<dbReference type="NCBIfam" id="TIGR01322">
    <property type="entry name" value="scrB_fam"/>
    <property type="match status" value="1"/>
</dbReference>
<evidence type="ECO:0000256" key="2">
    <source>
        <dbReference type="ARBA" id="ARBA00004914"/>
    </source>
</evidence>
<evidence type="ECO:0000256" key="8">
    <source>
        <dbReference type="ARBA" id="ARBA00022801"/>
    </source>
</evidence>
<dbReference type="EC" id="3.2.1.26" evidence="4 13"/>
<feature type="transmembrane region" description="Helical" evidence="15">
    <location>
        <begin position="35"/>
        <end position="57"/>
    </location>
</feature>
<proteinExistence type="inferred from homology"/>
<comment type="catalytic activity">
    <reaction evidence="13">
        <text>Hydrolysis of terminal non-reducing beta-D-fructofuranoside residues in beta-D-fructofuranosides.</text>
        <dbReference type="EC" id="3.2.1.26"/>
    </reaction>
</comment>
<comment type="function">
    <text evidence="14">Enables the bacterium to metabolize sucrose as a sole carbon source.</text>
</comment>
<dbReference type="SUPFAM" id="SSF49899">
    <property type="entry name" value="Concanavalin A-like lectins/glucanases"/>
    <property type="match status" value="1"/>
</dbReference>
<feature type="domain" description="Major facilitator superfamily (MFS) profile" evidence="16">
    <location>
        <begin position="1"/>
        <end position="129"/>
    </location>
</feature>
<dbReference type="CDD" id="cd08996">
    <property type="entry name" value="GH32_FFase"/>
    <property type="match status" value="1"/>
</dbReference>
<evidence type="ECO:0000313" key="18">
    <source>
        <dbReference type="Proteomes" id="UP000830167"/>
    </source>
</evidence>
<evidence type="ECO:0000256" key="12">
    <source>
        <dbReference type="ARBA" id="ARBA00033367"/>
    </source>
</evidence>
<keyword evidence="9 15" id="KW-1133">Transmembrane helix</keyword>
<organism evidence="17 18">
    <name type="scientific">Fodinisporobacter ferrooxydans</name>
    <dbReference type="NCBI Taxonomy" id="2901836"/>
    <lineage>
        <taxon>Bacteria</taxon>
        <taxon>Bacillati</taxon>
        <taxon>Bacillota</taxon>
        <taxon>Bacilli</taxon>
        <taxon>Bacillales</taxon>
        <taxon>Alicyclobacillaceae</taxon>
        <taxon>Fodinisporobacter</taxon>
    </lineage>
</organism>
<reference evidence="17" key="1">
    <citation type="submission" date="2021-12" db="EMBL/GenBank/DDBJ databases">
        <title>Alicyclobacillaceae gen. nov., sp. nov., isolated from chalcocite enrichment system.</title>
        <authorList>
            <person name="Jiang Z."/>
        </authorList>
    </citation>
    <scope>NUCLEOTIDE SEQUENCE</scope>
    <source>
        <strain evidence="17">MYW30-H2</strain>
    </source>
</reference>
<keyword evidence="10 15" id="KW-0472">Membrane</keyword>
<dbReference type="InterPro" id="IPR020846">
    <property type="entry name" value="MFS_dom"/>
</dbReference>
<dbReference type="InterPro" id="IPR051214">
    <property type="entry name" value="GH32_Enzymes"/>
</dbReference>
<dbReference type="PANTHER" id="PTHR43101">
    <property type="entry name" value="BETA-FRUCTOSIDASE"/>
    <property type="match status" value="1"/>
</dbReference>
<evidence type="ECO:0000256" key="6">
    <source>
        <dbReference type="ARBA" id="ARBA00022448"/>
    </source>
</evidence>
<evidence type="ECO:0000256" key="15">
    <source>
        <dbReference type="SAM" id="Phobius"/>
    </source>
</evidence>
<dbReference type="InterPro" id="IPR006232">
    <property type="entry name" value="Suc6P_hydrolase"/>
</dbReference>
<evidence type="ECO:0000259" key="16">
    <source>
        <dbReference type="PROSITE" id="PS50850"/>
    </source>
</evidence>
<keyword evidence="11 13" id="KW-0326">Glycosidase</keyword>
<dbReference type="InterPro" id="IPR023296">
    <property type="entry name" value="Glyco_hydro_beta-prop_sf"/>
</dbReference>
<dbReference type="SMART" id="SM00640">
    <property type="entry name" value="Glyco_32"/>
    <property type="match status" value="1"/>
</dbReference>
<dbReference type="Gene3D" id="1.20.1250.20">
    <property type="entry name" value="MFS general substrate transporter like domains"/>
    <property type="match status" value="1"/>
</dbReference>
<dbReference type="InterPro" id="IPR013320">
    <property type="entry name" value="ConA-like_dom_sf"/>
</dbReference>
<dbReference type="EMBL" id="CP089291">
    <property type="protein sequence ID" value="UOF90058.1"/>
    <property type="molecule type" value="Genomic_DNA"/>
</dbReference>
<comment type="pathway">
    <text evidence="2 14">Glycan biosynthesis; sucrose metabolism.</text>
</comment>
<evidence type="ECO:0000256" key="13">
    <source>
        <dbReference type="RuleBase" id="RU362110"/>
    </source>
</evidence>
<evidence type="ECO:0000256" key="11">
    <source>
        <dbReference type="ARBA" id="ARBA00023295"/>
    </source>
</evidence>
<keyword evidence="14" id="KW-0963">Cytoplasm</keyword>
<keyword evidence="14" id="KW-0119">Carbohydrate metabolism</keyword>
<comment type="subcellular location">
    <subcellularLocation>
        <location evidence="1">Cell membrane</location>
        <topology evidence="1">Multi-pass membrane protein</topology>
    </subcellularLocation>
    <subcellularLocation>
        <location evidence="14">Cytoplasm</location>
    </subcellularLocation>
</comment>
<feature type="transmembrane region" description="Helical" evidence="15">
    <location>
        <begin position="12"/>
        <end position="29"/>
    </location>
</feature>
<name>A0ABY4CHR3_9BACL</name>
<dbReference type="Pfam" id="PF00251">
    <property type="entry name" value="Glyco_hydro_32N"/>
    <property type="match status" value="1"/>
</dbReference>
<dbReference type="GO" id="GO:0004564">
    <property type="term" value="F:beta-fructofuranosidase activity"/>
    <property type="evidence" value="ECO:0007669"/>
    <property type="project" value="UniProtKB-EC"/>
</dbReference>
<evidence type="ECO:0000256" key="10">
    <source>
        <dbReference type="ARBA" id="ARBA00023136"/>
    </source>
</evidence>
<dbReference type="SUPFAM" id="SSF75005">
    <property type="entry name" value="Arabinanase/levansucrase/invertase"/>
    <property type="match status" value="1"/>
</dbReference>
<protein>
    <recommendedName>
        <fullName evidence="5 13">Sucrose-6-phosphate hydrolase</fullName>
        <ecNumber evidence="4 13">3.2.1.26</ecNumber>
    </recommendedName>
    <alternativeName>
        <fullName evidence="12 14">Invertase</fullName>
    </alternativeName>
</protein>
<evidence type="ECO:0000256" key="3">
    <source>
        <dbReference type="ARBA" id="ARBA00009902"/>
    </source>
</evidence>
<comment type="similarity">
    <text evidence="3 13">Belongs to the glycosyl hydrolase 32 family.</text>
</comment>
<dbReference type="RefSeq" id="WP_347436751.1">
    <property type="nucleotide sequence ID" value="NZ_CP089291.1"/>
</dbReference>
<evidence type="ECO:0000256" key="5">
    <source>
        <dbReference type="ARBA" id="ARBA00019623"/>
    </source>
</evidence>
<evidence type="ECO:0000313" key="17">
    <source>
        <dbReference type="EMBL" id="UOF90058.1"/>
    </source>
</evidence>
<accession>A0ABY4CHR3</accession>